<feature type="transmembrane region" description="Helical" evidence="10">
    <location>
        <begin position="381"/>
        <end position="405"/>
    </location>
</feature>
<keyword evidence="8 10" id="KW-0472">Membrane</keyword>
<dbReference type="PANTHER" id="PTHR43298">
    <property type="entry name" value="MULTIDRUG RESISTANCE PROTEIN NORM-RELATED"/>
    <property type="match status" value="1"/>
</dbReference>
<dbReference type="GO" id="GO:0006811">
    <property type="term" value="P:monoatomic ion transport"/>
    <property type="evidence" value="ECO:0007669"/>
    <property type="project" value="UniProtKB-KW"/>
</dbReference>
<evidence type="ECO:0000313" key="12">
    <source>
        <dbReference type="Proteomes" id="UP000011131"/>
    </source>
</evidence>
<dbReference type="PANTHER" id="PTHR43298:SF2">
    <property type="entry name" value="FMN_FAD EXPORTER YEEO-RELATED"/>
    <property type="match status" value="1"/>
</dbReference>
<reference evidence="11 12" key="1">
    <citation type="journal article" date="2013" name="Genome Announc.">
        <title>Complete genome sequence of Myxococcus stipitatus strain DSM 14675, a fruiting myxobacterium.</title>
        <authorList>
            <person name="Huntley S."/>
            <person name="Kneip S."/>
            <person name="Treuner-Lange A."/>
            <person name="Sogaard-Andersen L."/>
        </authorList>
    </citation>
    <scope>NUCLEOTIDE SEQUENCE [LARGE SCALE GENOMIC DNA]</scope>
    <source>
        <strain evidence="12">DSM 14675 / JCM 12634 / Mx s8</strain>
    </source>
</reference>
<keyword evidence="3" id="KW-0050">Antiport</keyword>
<evidence type="ECO:0000256" key="8">
    <source>
        <dbReference type="ARBA" id="ARBA00023136"/>
    </source>
</evidence>
<feature type="transmembrane region" description="Helical" evidence="10">
    <location>
        <begin position="190"/>
        <end position="214"/>
    </location>
</feature>
<dbReference type="CDD" id="cd13131">
    <property type="entry name" value="MATE_NorM_like"/>
    <property type="match status" value="1"/>
</dbReference>
<dbReference type="InterPro" id="IPR050222">
    <property type="entry name" value="MATE_MdtK"/>
</dbReference>
<evidence type="ECO:0000256" key="4">
    <source>
        <dbReference type="ARBA" id="ARBA00022475"/>
    </source>
</evidence>
<keyword evidence="4" id="KW-1003">Cell membrane</keyword>
<protein>
    <recommendedName>
        <fullName evidence="9">Multidrug-efflux transporter</fullName>
    </recommendedName>
</protein>
<evidence type="ECO:0000256" key="2">
    <source>
        <dbReference type="ARBA" id="ARBA00022448"/>
    </source>
</evidence>
<keyword evidence="2" id="KW-0813">Transport</keyword>
<keyword evidence="6 10" id="KW-1133">Transmembrane helix</keyword>
<keyword evidence="5 10" id="KW-0812">Transmembrane</keyword>
<evidence type="ECO:0000256" key="3">
    <source>
        <dbReference type="ARBA" id="ARBA00022449"/>
    </source>
</evidence>
<keyword evidence="7" id="KW-0406">Ion transport</keyword>
<evidence type="ECO:0000313" key="11">
    <source>
        <dbReference type="EMBL" id="AGC48892.1"/>
    </source>
</evidence>
<feature type="transmembrane region" description="Helical" evidence="10">
    <location>
        <begin position="118"/>
        <end position="141"/>
    </location>
</feature>
<feature type="transmembrane region" description="Helical" evidence="10">
    <location>
        <begin position="42"/>
        <end position="63"/>
    </location>
</feature>
<dbReference type="HOGENOM" id="CLU_012893_6_3_7"/>
<dbReference type="eggNOG" id="COG0534">
    <property type="taxonomic scope" value="Bacteria"/>
</dbReference>
<feature type="transmembrane region" description="Helical" evidence="10">
    <location>
        <begin position="234"/>
        <end position="253"/>
    </location>
</feature>
<feature type="transmembrane region" description="Helical" evidence="10">
    <location>
        <begin position="452"/>
        <end position="474"/>
    </location>
</feature>
<feature type="transmembrane region" description="Helical" evidence="10">
    <location>
        <begin position="351"/>
        <end position="375"/>
    </location>
</feature>
<dbReference type="Proteomes" id="UP000011131">
    <property type="component" value="Chromosome"/>
</dbReference>
<sequence length="487" mass="50772">MNASLAGRAFHFGRRYSPPVMSTAVLPPQSEIRPTLRIEFKALMKLAIPIAIAQAGQALMGLVDTLVMGHAGTSQLAAAGLGNGLFFAISSFGMGLMMGLDPLLSQAIGARNESRARALLWQGGWLALAAGSVLWLLLFGVPALLPMAGVVEPELSQTRDYLIWRSPSLPLMLAYMTVRTYLTSTANIRPLVVSTLVANVVNLMTDLLLVFGGAGLPEWTGPLRLVPALGVKGAAIDSVLCTALQLGIVLYAVKRMTPPDAEKPSRKPVWADLSQAIRIGTPAGLHIAAEIGVFALAGILAAGLGPASMAAHQIAISFSSLTFTVAVGVGNAGSVRVGWAVGARDAAQARLSGFVAFGTGAAFMSLWALVFAVFPGPLAKVAGAAADVLPLAIPLLMVSAIFQVFDGVQGVGAGVLRGLGDTRFTFIANMVGHYVVGLPLTLLLGFKMGMGVVGIWWGLCIGLILVAFALVWRFNKVSSGELRPIES</sequence>
<dbReference type="Pfam" id="PF01554">
    <property type="entry name" value="MatE"/>
    <property type="match status" value="2"/>
</dbReference>
<dbReference type="GO" id="GO:0005886">
    <property type="term" value="C:plasma membrane"/>
    <property type="evidence" value="ECO:0007669"/>
    <property type="project" value="UniProtKB-SubCell"/>
</dbReference>
<evidence type="ECO:0000256" key="1">
    <source>
        <dbReference type="ARBA" id="ARBA00004651"/>
    </source>
</evidence>
<evidence type="ECO:0000256" key="10">
    <source>
        <dbReference type="SAM" id="Phobius"/>
    </source>
</evidence>
<organism evidence="11 12">
    <name type="scientific">Myxococcus stipitatus (strain DSM 14675 / JCM 12634 / Mx s8)</name>
    <dbReference type="NCBI Taxonomy" id="1278073"/>
    <lineage>
        <taxon>Bacteria</taxon>
        <taxon>Pseudomonadati</taxon>
        <taxon>Myxococcota</taxon>
        <taxon>Myxococcia</taxon>
        <taxon>Myxococcales</taxon>
        <taxon>Cystobacterineae</taxon>
        <taxon>Myxococcaceae</taxon>
        <taxon>Myxococcus</taxon>
    </lineage>
</organism>
<feature type="transmembrane region" description="Helical" evidence="10">
    <location>
        <begin position="426"/>
        <end position="446"/>
    </location>
</feature>
<evidence type="ECO:0000256" key="9">
    <source>
        <dbReference type="ARBA" id="ARBA00031636"/>
    </source>
</evidence>
<comment type="subcellular location">
    <subcellularLocation>
        <location evidence="1">Cell membrane</location>
        <topology evidence="1">Multi-pass membrane protein</topology>
    </subcellularLocation>
</comment>
<dbReference type="InterPro" id="IPR002528">
    <property type="entry name" value="MATE_fam"/>
</dbReference>
<dbReference type="KEGG" id="msd:MYSTI_07620"/>
<dbReference type="STRING" id="1278073.MYSTI_07620"/>
<evidence type="ECO:0000256" key="6">
    <source>
        <dbReference type="ARBA" id="ARBA00022989"/>
    </source>
</evidence>
<evidence type="ECO:0000256" key="7">
    <source>
        <dbReference type="ARBA" id="ARBA00023065"/>
    </source>
</evidence>
<dbReference type="InterPro" id="IPR048279">
    <property type="entry name" value="MdtK-like"/>
</dbReference>
<proteinExistence type="predicted"/>
<keyword evidence="12" id="KW-1185">Reference proteome</keyword>
<feature type="transmembrane region" description="Helical" evidence="10">
    <location>
        <begin position="310"/>
        <end position="330"/>
    </location>
</feature>
<evidence type="ECO:0000256" key="5">
    <source>
        <dbReference type="ARBA" id="ARBA00022692"/>
    </source>
</evidence>
<dbReference type="NCBIfam" id="TIGR00797">
    <property type="entry name" value="matE"/>
    <property type="match status" value="1"/>
</dbReference>
<feature type="transmembrane region" description="Helical" evidence="10">
    <location>
        <begin position="161"/>
        <end position="178"/>
    </location>
</feature>
<dbReference type="PIRSF" id="PIRSF006603">
    <property type="entry name" value="DinF"/>
    <property type="match status" value="1"/>
</dbReference>
<accession>L7UMV8</accession>
<feature type="transmembrane region" description="Helical" evidence="10">
    <location>
        <begin position="75"/>
        <end position="97"/>
    </location>
</feature>
<gene>
    <name evidence="11" type="ordered locus">MYSTI_07620</name>
</gene>
<dbReference type="AlphaFoldDB" id="L7UMV8"/>
<dbReference type="PATRIC" id="fig|1278073.3.peg.7749"/>
<dbReference type="GO" id="GO:0042910">
    <property type="term" value="F:xenobiotic transmembrane transporter activity"/>
    <property type="evidence" value="ECO:0007669"/>
    <property type="project" value="InterPro"/>
</dbReference>
<dbReference type="GO" id="GO:0015297">
    <property type="term" value="F:antiporter activity"/>
    <property type="evidence" value="ECO:0007669"/>
    <property type="project" value="UniProtKB-KW"/>
</dbReference>
<name>L7UMV8_MYXSD</name>
<feature type="transmembrane region" description="Helical" evidence="10">
    <location>
        <begin position="283"/>
        <end position="304"/>
    </location>
</feature>
<dbReference type="EMBL" id="CP004025">
    <property type="protein sequence ID" value="AGC48892.1"/>
    <property type="molecule type" value="Genomic_DNA"/>
</dbReference>